<reference evidence="3" key="1">
    <citation type="journal article" date="2011" name="Nat. Genet.">
        <title>The Arabidopsis lyrata genome sequence and the basis of rapid genome size change.</title>
        <authorList>
            <person name="Hu T.T."/>
            <person name="Pattyn P."/>
            <person name="Bakker E.G."/>
            <person name="Cao J."/>
            <person name="Cheng J.-F."/>
            <person name="Clark R.M."/>
            <person name="Fahlgren N."/>
            <person name="Fawcett J.A."/>
            <person name="Grimwood J."/>
            <person name="Gundlach H."/>
            <person name="Haberer G."/>
            <person name="Hollister J.D."/>
            <person name="Ossowski S."/>
            <person name="Ottilar R.P."/>
            <person name="Salamov A.A."/>
            <person name="Schneeberger K."/>
            <person name="Spannagl M."/>
            <person name="Wang X."/>
            <person name="Yang L."/>
            <person name="Nasrallah M.E."/>
            <person name="Bergelson J."/>
            <person name="Carrington J.C."/>
            <person name="Gaut B.S."/>
            <person name="Schmutz J."/>
            <person name="Mayer K.F.X."/>
            <person name="Van de Peer Y."/>
            <person name="Grigoriev I.V."/>
            <person name="Nordborg M."/>
            <person name="Weigel D."/>
            <person name="Guo Y.-L."/>
        </authorList>
    </citation>
    <scope>NUCLEOTIDE SEQUENCE [LARGE SCALE GENOMIC DNA]</scope>
    <source>
        <strain evidence="3">cv. MN47</strain>
    </source>
</reference>
<dbReference type="HOGENOM" id="CLU_325533_0_0_1"/>
<evidence type="ECO:0000313" key="2">
    <source>
        <dbReference type="EMBL" id="EFH46301.1"/>
    </source>
</evidence>
<proteinExistence type="predicted"/>
<protein>
    <submittedName>
        <fullName evidence="2">Uncharacterized protein</fullName>
    </submittedName>
</protein>
<gene>
    <name evidence="2" type="ORF">ARALYDRAFT_493010</name>
</gene>
<organism evidence="3">
    <name type="scientific">Arabidopsis lyrata subsp. lyrata</name>
    <name type="common">Lyre-leaved rock-cress</name>
    <dbReference type="NCBI Taxonomy" id="81972"/>
    <lineage>
        <taxon>Eukaryota</taxon>
        <taxon>Viridiplantae</taxon>
        <taxon>Streptophyta</taxon>
        <taxon>Embryophyta</taxon>
        <taxon>Tracheophyta</taxon>
        <taxon>Spermatophyta</taxon>
        <taxon>Magnoliopsida</taxon>
        <taxon>eudicotyledons</taxon>
        <taxon>Gunneridae</taxon>
        <taxon>Pentapetalae</taxon>
        <taxon>rosids</taxon>
        <taxon>malvids</taxon>
        <taxon>Brassicales</taxon>
        <taxon>Brassicaceae</taxon>
        <taxon>Camelineae</taxon>
        <taxon>Arabidopsis</taxon>
    </lineage>
</organism>
<dbReference type="Gramene" id="fgenesh2_kg.7__2443__AT4G18490.1">
    <property type="protein sequence ID" value="fgenesh2_kg.7__2443__AT4G18490.1"/>
    <property type="gene ID" value="fgenesh2_kg.7__2443__AT4G18490.1"/>
</dbReference>
<dbReference type="Proteomes" id="UP000008694">
    <property type="component" value="Unassembled WGS sequence"/>
</dbReference>
<accession>D7MCR5</accession>
<dbReference type="InterPro" id="IPR038777">
    <property type="entry name" value="At4g18490-like"/>
</dbReference>
<feature type="compositionally biased region" description="Low complexity" evidence="1">
    <location>
        <begin position="123"/>
        <end position="137"/>
    </location>
</feature>
<dbReference type="PANTHER" id="PTHR36380:SF1">
    <property type="entry name" value="OS01G0755100 PROTEIN"/>
    <property type="match status" value="1"/>
</dbReference>
<evidence type="ECO:0000256" key="1">
    <source>
        <dbReference type="SAM" id="MobiDB-lite"/>
    </source>
</evidence>
<dbReference type="AlphaFoldDB" id="D7MCR5"/>
<feature type="region of interest" description="Disordered" evidence="1">
    <location>
        <begin position="123"/>
        <end position="196"/>
    </location>
</feature>
<feature type="compositionally biased region" description="Basic and acidic residues" evidence="1">
    <location>
        <begin position="138"/>
        <end position="154"/>
    </location>
</feature>
<name>D7MCR5_ARALL</name>
<feature type="compositionally biased region" description="Polar residues" evidence="1">
    <location>
        <begin position="228"/>
        <end position="244"/>
    </location>
</feature>
<feature type="region of interest" description="Disordered" evidence="1">
    <location>
        <begin position="1"/>
        <end position="21"/>
    </location>
</feature>
<dbReference type="PANTHER" id="PTHR36380">
    <property type="entry name" value="BNAA03G58330D PROTEIN"/>
    <property type="match status" value="1"/>
</dbReference>
<feature type="compositionally biased region" description="Polar residues" evidence="1">
    <location>
        <begin position="187"/>
        <end position="196"/>
    </location>
</feature>
<feature type="compositionally biased region" description="Polar residues" evidence="1">
    <location>
        <begin position="166"/>
        <end position="175"/>
    </location>
</feature>
<evidence type="ECO:0000313" key="3">
    <source>
        <dbReference type="Proteomes" id="UP000008694"/>
    </source>
</evidence>
<dbReference type="STRING" id="81972.D7MCR5"/>
<feature type="compositionally biased region" description="Basic and acidic residues" evidence="1">
    <location>
        <begin position="283"/>
        <end position="305"/>
    </location>
</feature>
<feature type="region of interest" description="Disordered" evidence="1">
    <location>
        <begin position="278"/>
        <end position="305"/>
    </location>
</feature>
<dbReference type="eggNOG" id="ENOG502RX9Q">
    <property type="taxonomic scope" value="Eukaryota"/>
</dbReference>
<sequence length="712" mass="79288">MSAPAKRSSTDTQEKDLMLDKDMENDTWNFKSMTDDDPMDFGFDSPAKTKKNAFKLDMGFDLDGDFGSSFKMDMPDFDFSSPAKKTTKTKESSDDKPSGNSKQKKNPFAFSYDFDALDDFDLGSSPPKKGSKTTTKTMDCKEISASRKVDKSDDLDFGLDLPITRQAPSKANTDVQAKASAEKENQNSKTTDTIVVNKSTHSSQAALESMGDFEAVESPQGSRKKTSQTHTLCVQPQSVDTSPLKTSCSMVEEMDEPCPSNETVAPSPLHASEIAHTAVNRETSPDIHELCRSGTKEDCPRDPENANKKMISTMESSYEKIEQTSPSISSQLCSDKIEHQQEEMSTDTQAELQDNTKGALCDPDAGHSLTTLSGKISPGTRPSQTAKVQDLSEKLPLDPSHSMPGLNNLRAMQNKDSGLIRSRFFNKPEKPESHVLESSPIQTEIQPVTRENIGSSLNPTNDRSSSHEKIIHKAHSNAKTVENVAGQMDHLKLQAKNTTREKSILQINISSKLDASSLTQKLSKHLSSGAESLQKPKMISLERPKLGNITADLRAVKTQRNVEELTHRAVQGKVRFTNRSVIIIIIRRRSFLCQESRIDNSTTKEPVKESPQTKSHYQNMNMANLEIPITENADNIEKAEAYTKELDNVSVYKYKQSPLLDHEHSQYSRTFICNILKKKHEEAKELLVRAVVNNNKLLMLNHPLYEDQISFS</sequence>
<keyword evidence="3" id="KW-1185">Reference proteome</keyword>
<feature type="region of interest" description="Disordered" evidence="1">
    <location>
        <begin position="80"/>
        <end position="107"/>
    </location>
</feature>
<dbReference type="EMBL" id="GL348719">
    <property type="protein sequence ID" value="EFH46301.1"/>
    <property type="molecule type" value="Genomic_DNA"/>
</dbReference>
<feature type="compositionally biased region" description="Basic and acidic residues" evidence="1">
    <location>
        <begin position="88"/>
        <end position="97"/>
    </location>
</feature>
<feature type="compositionally biased region" description="Basic and acidic residues" evidence="1">
    <location>
        <begin position="8"/>
        <end position="21"/>
    </location>
</feature>
<feature type="region of interest" description="Disordered" evidence="1">
    <location>
        <begin position="214"/>
        <end position="244"/>
    </location>
</feature>